<evidence type="ECO:0000259" key="2">
    <source>
        <dbReference type="SMART" id="SM00382"/>
    </source>
</evidence>
<dbReference type="EMBL" id="CP081150">
    <property type="protein sequence ID" value="QZA78700.1"/>
    <property type="molecule type" value="Genomic_DNA"/>
</dbReference>
<reference evidence="3 4" key="1">
    <citation type="submission" date="2021-08" db="EMBL/GenBank/DDBJ databases">
        <title>complete genome sequencing of Deefgea sp. D25.</title>
        <authorList>
            <person name="Bae J.-W."/>
            <person name="Gim D.-H."/>
        </authorList>
    </citation>
    <scope>NUCLEOTIDE SEQUENCE [LARGE SCALE GENOMIC DNA]</scope>
    <source>
        <strain evidence="3 4">D25</strain>
    </source>
</reference>
<accession>A0ABX8Z8F5</accession>
<keyword evidence="4" id="KW-1185">Reference proteome</keyword>
<evidence type="ECO:0000256" key="1">
    <source>
        <dbReference type="SAM" id="MobiDB-lite"/>
    </source>
</evidence>
<feature type="domain" description="AAA+ ATPase" evidence="2">
    <location>
        <begin position="195"/>
        <end position="342"/>
    </location>
</feature>
<protein>
    <submittedName>
        <fullName evidence="3">AAA family ATPase</fullName>
    </submittedName>
</protein>
<organism evidence="3 4">
    <name type="scientific">Deefgea tanakiae</name>
    <dbReference type="NCBI Taxonomy" id="2865840"/>
    <lineage>
        <taxon>Bacteria</taxon>
        <taxon>Pseudomonadati</taxon>
        <taxon>Pseudomonadota</taxon>
        <taxon>Betaproteobacteria</taxon>
        <taxon>Neisseriales</taxon>
        <taxon>Chitinibacteraceae</taxon>
        <taxon>Deefgea</taxon>
    </lineage>
</organism>
<sequence>MRQPMIFHLPTYSSPEIVDLVKSVCTELALPFAEIKGNADDGYFDLLQLKQHASLVTYLSDPDFEYLQSSWAHQRLGNVWFWVSPFPLALESSQALISLPFAGQHTPPVLLENTVLLADPTVVLRQIKQLAASKTESPKAEYLKQLIKPKPLRMATQADVDAISALMTAYPQFKTLFGKLRSRIVGQCLSKYPIHLGSQLLIGPPGNGKTWLCTKIAKALNLPFLNIQLSGNGDVMILRGSQQQWTGSDAGRPVKFIATCEIANPIIMLDEIDKAGGSQHGHLTDTILMLLEPENSRCFMDNFIEAPIDMHYISFILTANESDFLSAPLKSRLEVNSIKTPSQQEMRDLAQIFYQQELEERKISQYFVPEIGATELKVIVFQSESIRELRRQIVLAIENGLNEVTDVSAVEKQQFLLKPIPSSEPPKNNPYPGIGFLTQH</sequence>
<dbReference type="InterPro" id="IPR003593">
    <property type="entry name" value="AAA+_ATPase"/>
</dbReference>
<evidence type="ECO:0000313" key="3">
    <source>
        <dbReference type="EMBL" id="QZA78700.1"/>
    </source>
</evidence>
<dbReference type="RefSeq" id="WP_221007223.1">
    <property type="nucleotide sequence ID" value="NZ_CP081150.1"/>
</dbReference>
<dbReference type="PANTHER" id="PTHR43718">
    <property type="entry name" value="LON PROTEASE"/>
    <property type="match status" value="1"/>
</dbReference>
<evidence type="ECO:0000313" key="4">
    <source>
        <dbReference type="Proteomes" id="UP000825679"/>
    </source>
</evidence>
<feature type="region of interest" description="Disordered" evidence="1">
    <location>
        <begin position="420"/>
        <end position="440"/>
    </location>
</feature>
<dbReference type="InterPro" id="IPR027417">
    <property type="entry name" value="P-loop_NTPase"/>
</dbReference>
<name>A0ABX8Z8F5_9NEIS</name>
<dbReference type="InterPro" id="IPR027065">
    <property type="entry name" value="Lon_Prtase"/>
</dbReference>
<dbReference type="SMART" id="SM00382">
    <property type="entry name" value="AAA"/>
    <property type="match status" value="1"/>
</dbReference>
<dbReference type="Proteomes" id="UP000825679">
    <property type="component" value="Chromosome"/>
</dbReference>
<dbReference type="Gene3D" id="3.40.50.300">
    <property type="entry name" value="P-loop containing nucleotide triphosphate hydrolases"/>
    <property type="match status" value="1"/>
</dbReference>
<gene>
    <name evidence="3" type="ORF">K4H28_04620</name>
</gene>
<dbReference type="PANTHER" id="PTHR43718:SF2">
    <property type="entry name" value="LON PROTEASE HOMOLOG, MITOCHONDRIAL"/>
    <property type="match status" value="1"/>
</dbReference>
<dbReference type="SUPFAM" id="SSF52540">
    <property type="entry name" value="P-loop containing nucleoside triphosphate hydrolases"/>
    <property type="match status" value="1"/>
</dbReference>
<dbReference type="Pfam" id="PF00004">
    <property type="entry name" value="AAA"/>
    <property type="match status" value="1"/>
</dbReference>
<proteinExistence type="predicted"/>
<dbReference type="InterPro" id="IPR003959">
    <property type="entry name" value="ATPase_AAA_core"/>
</dbReference>